<evidence type="ECO:0000256" key="1">
    <source>
        <dbReference type="PROSITE-ProRule" id="PRU00023"/>
    </source>
</evidence>
<dbReference type="EMBL" id="JAQQWL010000007">
    <property type="protein sequence ID" value="KAK8064544.1"/>
    <property type="molecule type" value="Genomic_DNA"/>
</dbReference>
<dbReference type="GeneID" id="92091654"/>
<keyword evidence="1" id="KW-0040">ANK repeat</keyword>
<reference evidence="2 3" key="1">
    <citation type="submission" date="2023-01" db="EMBL/GenBank/DDBJ databases">
        <title>Analysis of 21 Apiospora genomes using comparative genomics revels a genus with tremendous synthesis potential of carbohydrate active enzymes and secondary metabolites.</title>
        <authorList>
            <person name="Sorensen T."/>
        </authorList>
    </citation>
    <scope>NUCLEOTIDE SEQUENCE [LARGE SCALE GENOMIC DNA]</scope>
    <source>
        <strain evidence="2 3">CBS 135458</strain>
    </source>
</reference>
<dbReference type="RefSeq" id="XP_066715533.1">
    <property type="nucleotide sequence ID" value="XM_066858591.1"/>
</dbReference>
<dbReference type="SUPFAM" id="SSF48403">
    <property type="entry name" value="Ankyrin repeat"/>
    <property type="match status" value="1"/>
</dbReference>
<dbReference type="Gene3D" id="1.25.40.20">
    <property type="entry name" value="Ankyrin repeat-containing domain"/>
    <property type="match status" value="1"/>
</dbReference>
<protein>
    <recommendedName>
        <fullName evidence="4">Ankyrin repeat domain-containing protein</fullName>
    </recommendedName>
</protein>
<organism evidence="2 3">
    <name type="scientific">Apiospora phragmitis</name>
    <dbReference type="NCBI Taxonomy" id="2905665"/>
    <lineage>
        <taxon>Eukaryota</taxon>
        <taxon>Fungi</taxon>
        <taxon>Dikarya</taxon>
        <taxon>Ascomycota</taxon>
        <taxon>Pezizomycotina</taxon>
        <taxon>Sordariomycetes</taxon>
        <taxon>Xylariomycetidae</taxon>
        <taxon>Amphisphaeriales</taxon>
        <taxon>Apiosporaceae</taxon>
        <taxon>Apiospora</taxon>
    </lineage>
</organism>
<evidence type="ECO:0000313" key="2">
    <source>
        <dbReference type="EMBL" id="KAK8064544.1"/>
    </source>
</evidence>
<dbReference type="InterPro" id="IPR036770">
    <property type="entry name" value="Ankyrin_rpt-contain_sf"/>
</dbReference>
<proteinExistence type="predicted"/>
<comment type="caution">
    <text evidence="2">The sequence shown here is derived from an EMBL/GenBank/DDBJ whole genome shotgun (WGS) entry which is preliminary data.</text>
</comment>
<evidence type="ECO:0000313" key="3">
    <source>
        <dbReference type="Proteomes" id="UP001480595"/>
    </source>
</evidence>
<dbReference type="Proteomes" id="UP001480595">
    <property type="component" value="Unassembled WGS sequence"/>
</dbReference>
<dbReference type="PROSITE" id="PS50088">
    <property type="entry name" value="ANK_REPEAT"/>
    <property type="match status" value="1"/>
</dbReference>
<accession>A0ABR1V022</accession>
<feature type="repeat" description="ANK" evidence="1">
    <location>
        <begin position="107"/>
        <end position="139"/>
    </location>
</feature>
<gene>
    <name evidence="2" type="ORF">PG994_007182</name>
</gene>
<sequence length="171" mass="18869">MTIFFAVSGQSSAALPALALQHSDSPDLFRHLCDMLSAPETVTNDALVLTLVERRAGGVAMLRWMLDETKLDVNWVYHFDYPASAGRGDARERAQWDAALLRCERQKSATALHAAAINGNAEAVRFLLDCSASTEIRTGRGNTAQMLAEQREQGEVVEVFQQHPTRSRGLR</sequence>
<dbReference type="PROSITE" id="PS50297">
    <property type="entry name" value="ANK_REP_REGION"/>
    <property type="match status" value="1"/>
</dbReference>
<evidence type="ECO:0008006" key="4">
    <source>
        <dbReference type="Google" id="ProtNLM"/>
    </source>
</evidence>
<keyword evidence="3" id="KW-1185">Reference proteome</keyword>
<dbReference type="InterPro" id="IPR002110">
    <property type="entry name" value="Ankyrin_rpt"/>
</dbReference>
<name>A0ABR1V022_9PEZI</name>
<dbReference type="Pfam" id="PF12796">
    <property type="entry name" value="Ank_2"/>
    <property type="match status" value="1"/>
</dbReference>